<evidence type="ECO:0000313" key="1">
    <source>
        <dbReference type="EMBL" id="KAL1609332.1"/>
    </source>
</evidence>
<dbReference type="EMBL" id="JAKIXB020000004">
    <property type="protein sequence ID" value="KAL1609332.1"/>
    <property type="molecule type" value="Genomic_DNA"/>
</dbReference>
<organism evidence="1 2">
    <name type="scientific">Nothophoma quercina</name>
    <dbReference type="NCBI Taxonomy" id="749835"/>
    <lineage>
        <taxon>Eukaryota</taxon>
        <taxon>Fungi</taxon>
        <taxon>Dikarya</taxon>
        <taxon>Ascomycota</taxon>
        <taxon>Pezizomycotina</taxon>
        <taxon>Dothideomycetes</taxon>
        <taxon>Pleosporomycetidae</taxon>
        <taxon>Pleosporales</taxon>
        <taxon>Pleosporineae</taxon>
        <taxon>Didymellaceae</taxon>
        <taxon>Nothophoma</taxon>
    </lineage>
</organism>
<keyword evidence="2" id="KW-1185">Reference proteome</keyword>
<gene>
    <name evidence="1" type="ORF">SLS59_001697</name>
</gene>
<accession>A0ABR3RY49</accession>
<dbReference type="Proteomes" id="UP001521222">
    <property type="component" value="Unassembled WGS sequence"/>
</dbReference>
<reference evidence="1 2" key="1">
    <citation type="submission" date="2024-02" db="EMBL/GenBank/DDBJ databases">
        <title>De novo assembly and annotation of 12 fungi associated with fruit tree decline syndrome in Ontario, Canada.</title>
        <authorList>
            <person name="Sulman M."/>
            <person name="Ellouze W."/>
            <person name="Ilyukhin E."/>
        </authorList>
    </citation>
    <scope>NUCLEOTIDE SEQUENCE [LARGE SCALE GENOMIC DNA]</scope>
    <source>
        <strain evidence="1 2">M97-236</strain>
    </source>
</reference>
<sequence>MGDSTTNDIPKRPGVMIVRPSLHTHNKENTATFKRWTVMHFRDLLNCTPPTPGAQGISRTMRYFNTAGELFYTIHADDIRIWKTKAYYDVSRRLDLESIRAVEEGEEAVMPEKHDFGDEPMVWNLVNAEFSICSTHSLPNHQLGGAEWVKPYHSIPLSLLSPNGKTPGAPPSLLVTLTYTGPEDEEHDTSAPQRLLDLQAEAVKHLKSDYADDETLVFSKLADFLHVESYDQNMGDIPSPSTPSRRPGIAIVRPKLHSNTPQNRDLFMRWTKLHLRDTLSLPPDPDFGRVTKMLRFKRADANGEEEYLFTNHFEDLRLLREGELPAKTSQRLDLENQKWVMKEWKAK</sequence>
<protein>
    <submittedName>
        <fullName evidence="1">Uncharacterized protein</fullName>
    </submittedName>
</protein>
<name>A0ABR3RY49_9PLEO</name>
<comment type="caution">
    <text evidence="1">The sequence shown here is derived from an EMBL/GenBank/DDBJ whole genome shotgun (WGS) entry which is preliminary data.</text>
</comment>
<evidence type="ECO:0000313" key="2">
    <source>
        <dbReference type="Proteomes" id="UP001521222"/>
    </source>
</evidence>
<proteinExistence type="predicted"/>